<comment type="similarity">
    <text evidence="3 11">Belongs to the NadD family.</text>
</comment>
<proteinExistence type="inferred from homology"/>
<comment type="catalytic activity">
    <reaction evidence="10 11">
        <text>nicotinate beta-D-ribonucleotide + ATP + H(+) = deamido-NAD(+) + diphosphate</text>
        <dbReference type="Rhea" id="RHEA:22860"/>
        <dbReference type="ChEBI" id="CHEBI:15378"/>
        <dbReference type="ChEBI" id="CHEBI:30616"/>
        <dbReference type="ChEBI" id="CHEBI:33019"/>
        <dbReference type="ChEBI" id="CHEBI:57502"/>
        <dbReference type="ChEBI" id="CHEBI:58437"/>
        <dbReference type="EC" id="2.7.7.18"/>
    </reaction>
</comment>
<gene>
    <name evidence="11" type="primary">nadD</name>
    <name evidence="13" type="ORF">ACFSM5_14465</name>
</gene>
<reference evidence="14" key="1">
    <citation type="journal article" date="2019" name="Int. J. Syst. Evol. Microbiol.">
        <title>The Global Catalogue of Microorganisms (GCM) 10K type strain sequencing project: providing services to taxonomists for standard genome sequencing and annotation.</title>
        <authorList>
            <consortium name="The Broad Institute Genomics Platform"/>
            <consortium name="The Broad Institute Genome Sequencing Center for Infectious Disease"/>
            <person name="Wu L."/>
            <person name="Ma J."/>
        </authorList>
    </citation>
    <scope>NUCLEOTIDE SEQUENCE [LARGE SCALE GENOMIC DNA]</scope>
    <source>
        <strain evidence="14">CGMCC 1.19062</strain>
    </source>
</reference>
<evidence type="ECO:0000256" key="7">
    <source>
        <dbReference type="ARBA" id="ARBA00022741"/>
    </source>
</evidence>
<dbReference type="InterPro" id="IPR005248">
    <property type="entry name" value="NadD/NMNAT"/>
</dbReference>
<comment type="caution">
    <text evidence="13">The sequence shown here is derived from an EMBL/GenBank/DDBJ whole genome shotgun (WGS) entry which is preliminary data.</text>
</comment>
<protein>
    <recommendedName>
        <fullName evidence="11">Probable nicotinate-nucleotide adenylyltransferase</fullName>
        <ecNumber evidence="11">2.7.7.18</ecNumber>
    </recommendedName>
    <alternativeName>
        <fullName evidence="11">Deamido-NAD(+) diphosphorylase</fullName>
    </alternativeName>
    <alternativeName>
        <fullName evidence="11">Deamido-NAD(+) pyrophosphorylase</fullName>
    </alternativeName>
    <alternativeName>
        <fullName evidence="11">Nicotinate mononucleotide adenylyltransferase</fullName>
        <shortName evidence="11">NaMN adenylyltransferase</shortName>
    </alternativeName>
</protein>
<keyword evidence="6 11" id="KW-0548">Nucleotidyltransferase</keyword>
<dbReference type="EC" id="2.7.7.18" evidence="11"/>
<name>A0ABW5DSP0_9PROT</name>
<keyword evidence="14" id="KW-1185">Reference proteome</keyword>
<dbReference type="Proteomes" id="UP001597295">
    <property type="component" value="Unassembled WGS sequence"/>
</dbReference>
<evidence type="ECO:0000256" key="5">
    <source>
        <dbReference type="ARBA" id="ARBA00022679"/>
    </source>
</evidence>
<evidence type="ECO:0000259" key="12">
    <source>
        <dbReference type="Pfam" id="PF01467"/>
    </source>
</evidence>
<keyword evidence="4 11" id="KW-0662">Pyridine nucleotide biosynthesis</keyword>
<sequence length="251" mass="28258">MSASIDEMRPMETSSGAEADSALVTRISGKNKTRLHPVFLLRYLAALSASCHDGSMKRKRRIGLLGGSFNPAHDGHRHISLEALKRLDLDEIWWLVSPQNPLKQVKGMAPLAERVAYAREIALHPRLKVTDIEVRLGTRYTADTLEKLVRQYPKIDFCWLMGADNLAGFHRWQRWHSIAACVPIAVLAREPYSADARVAVAARRLWRYRLPAQAARSLVGTKLPGWVFLPIRRHPASASHLRATGRSLLHK</sequence>
<dbReference type="SUPFAM" id="SSF52374">
    <property type="entry name" value="Nucleotidylyl transferase"/>
    <property type="match status" value="1"/>
</dbReference>
<evidence type="ECO:0000313" key="14">
    <source>
        <dbReference type="Proteomes" id="UP001597295"/>
    </source>
</evidence>
<evidence type="ECO:0000256" key="10">
    <source>
        <dbReference type="ARBA" id="ARBA00048721"/>
    </source>
</evidence>
<accession>A0ABW5DSP0</accession>
<evidence type="ECO:0000256" key="6">
    <source>
        <dbReference type="ARBA" id="ARBA00022695"/>
    </source>
</evidence>
<dbReference type="HAMAP" id="MF_00244">
    <property type="entry name" value="NaMN_adenylyltr"/>
    <property type="match status" value="1"/>
</dbReference>
<keyword evidence="5 11" id="KW-0808">Transferase</keyword>
<dbReference type="InterPro" id="IPR004821">
    <property type="entry name" value="Cyt_trans-like"/>
</dbReference>
<dbReference type="InterPro" id="IPR014729">
    <property type="entry name" value="Rossmann-like_a/b/a_fold"/>
</dbReference>
<evidence type="ECO:0000256" key="2">
    <source>
        <dbReference type="ARBA" id="ARBA00005019"/>
    </source>
</evidence>
<dbReference type="EMBL" id="JBHUIP010000012">
    <property type="protein sequence ID" value="MFD2264102.1"/>
    <property type="molecule type" value="Genomic_DNA"/>
</dbReference>
<dbReference type="CDD" id="cd02165">
    <property type="entry name" value="NMNAT"/>
    <property type="match status" value="1"/>
</dbReference>
<keyword evidence="9 11" id="KW-0520">NAD</keyword>
<evidence type="ECO:0000256" key="11">
    <source>
        <dbReference type="HAMAP-Rule" id="MF_00244"/>
    </source>
</evidence>
<evidence type="ECO:0000256" key="1">
    <source>
        <dbReference type="ARBA" id="ARBA00002324"/>
    </source>
</evidence>
<comment type="function">
    <text evidence="1 11">Catalyzes the reversible adenylation of nicotinate mononucleotide (NaMN) to nicotinic acid adenine dinucleotide (NaAD).</text>
</comment>
<keyword evidence="7 11" id="KW-0547">Nucleotide-binding</keyword>
<evidence type="ECO:0000256" key="9">
    <source>
        <dbReference type="ARBA" id="ARBA00023027"/>
    </source>
</evidence>
<evidence type="ECO:0000313" key="13">
    <source>
        <dbReference type="EMBL" id="MFD2264102.1"/>
    </source>
</evidence>
<dbReference type="GO" id="GO:0004515">
    <property type="term" value="F:nicotinate-nucleotide adenylyltransferase activity"/>
    <property type="evidence" value="ECO:0007669"/>
    <property type="project" value="UniProtKB-EC"/>
</dbReference>
<organism evidence="13 14">
    <name type="scientific">Lacibacterium aquatile</name>
    <dbReference type="NCBI Taxonomy" id="1168082"/>
    <lineage>
        <taxon>Bacteria</taxon>
        <taxon>Pseudomonadati</taxon>
        <taxon>Pseudomonadota</taxon>
        <taxon>Alphaproteobacteria</taxon>
        <taxon>Rhodospirillales</taxon>
        <taxon>Rhodospirillaceae</taxon>
    </lineage>
</organism>
<dbReference type="RefSeq" id="WP_379877141.1">
    <property type="nucleotide sequence ID" value="NZ_JBHUIP010000012.1"/>
</dbReference>
<feature type="domain" description="Cytidyltransferase-like" evidence="12">
    <location>
        <begin position="64"/>
        <end position="226"/>
    </location>
</feature>
<dbReference type="PANTHER" id="PTHR39321:SF3">
    <property type="entry name" value="PHOSPHOPANTETHEINE ADENYLYLTRANSFERASE"/>
    <property type="match status" value="1"/>
</dbReference>
<dbReference type="PANTHER" id="PTHR39321">
    <property type="entry name" value="NICOTINATE-NUCLEOTIDE ADENYLYLTRANSFERASE-RELATED"/>
    <property type="match status" value="1"/>
</dbReference>
<dbReference type="Pfam" id="PF01467">
    <property type="entry name" value="CTP_transf_like"/>
    <property type="match status" value="1"/>
</dbReference>
<keyword evidence="8 11" id="KW-0067">ATP-binding</keyword>
<evidence type="ECO:0000256" key="4">
    <source>
        <dbReference type="ARBA" id="ARBA00022642"/>
    </source>
</evidence>
<comment type="pathway">
    <text evidence="2 11">Cofactor biosynthesis; NAD(+) biosynthesis; deamido-NAD(+) from nicotinate D-ribonucleotide: step 1/1.</text>
</comment>
<evidence type="ECO:0000256" key="3">
    <source>
        <dbReference type="ARBA" id="ARBA00009014"/>
    </source>
</evidence>
<evidence type="ECO:0000256" key="8">
    <source>
        <dbReference type="ARBA" id="ARBA00022840"/>
    </source>
</evidence>
<dbReference type="Gene3D" id="3.40.50.620">
    <property type="entry name" value="HUPs"/>
    <property type="match status" value="1"/>
</dbReference>
<dbReference type="NCBIfam" id="NF000843">
    <property type="entry name" value="PRK00071.2-2"/>
    <property type="match status" value="1"/>
</dbReference>